<dbReference type="Proteomes" id="UP000247612">
    <property type="component" value="Unassembled WGS sequence"/>
</dbReference>
<dbReference type="InterPro" id="IPR008147">
    <property type="entry name" value="Gln_synt_N"/>
</dbReference>
<dbReference type="InterPro" id="IPR014746">
    <property type="entry name" value="Gln_synth/guanido_kin_cat_dom"/>
</dbReference>
<evidence type="ECO:0000256" key="6">
    <source>
        <dbReference type="ARBA" id="ARBA00022842"/>
    </source>
</evidence>
<dbReference type="SMART" id="SM01230">
    <property type="entry name" value="Gln-synt_C"/>
    <property type="match status" value="1"/>
</dbReference>
<reference evidence="11 12" key="1">
    <citation type="submission" date="2018-05" db="EMBL/GenBank/DDBJ databases">
        <title>Genomic Encyclopedia of Type Strains, Phase IV (KMG-IV): sequencing the most valuable type-strain genomes for metagenomic binning, comparative biology and taxonomic classification.</title>
        <authorList>
            <person name="Goeker M."/>
        </authorList>
    </citation>
    <scope>NUCLEOTIDE SEQUENCE [LARGE SCALE GENOMIC DNA]</scope>
    <source>
        <strain evidence="11 12">JC118</strain>
    </source>
</reference>
<evidence type="ECO:0000256" key="4">
    <source>
        <dbReference type="ARBA" id="ARBA00022741"/>
    </source>
</evidence>
<proteinExistence type="inferred from homology"/>
<keyword evidence="4" id="KW-0547">Nucleotide-binding</keyword>
<organism evidence="11 12">
    <name type="scientific">Dielma fastidiosa</name>
    <dbReference type="NCBI Taxonomy" id="1034346"/>
    <lineage>
        <taxon>Bacteria</taxon>
        <taxon>Bacillati</taxon>
        <taxon>Bacillota</taxon>
        <taxon>Erysipelotrichia</taxon>
        <taxon>Erysipelotrichales</taxon>
        <taxon>Erysipelotrichaceae</taxon>
        <taxon>Dielma</taxon>
    </lineage>
</organism>
<dbReference type="PROSITE" id="PS00181">
    <property type="entry name" value="GLNA_ATP"/>
    <property type="match status" value="1"/>
</dbReference>
<dbReference type="SUPFAM" id="SSF55931">
    <property type="entry name" value="Glutamine synthetase/guanido kinase"/>
    <property type="match status" value="1"/>
</dbReference>
<keyword evidence="6" id="KW-0460">Magnesium</keyword>
<feature type="domain" description="GS catalytic" evidence="10">
    <location>
        <begin position="107"/>
        <end position="416"/>
    </location>
</feature>
<evidence type="ECO:0000259" key="9">
    <source>
        <dbReference type="PROSITE" id="PS51986"/>
    </source>
</evidence>
<gene>
    <name evidence="11" type="ORF">DES51_101278</name>
</gene>
<dbReference type="EMBL" id="QJKH01000001">
    <property type="protein sequence ID" value="PXX81666.1"/>
    <property type="molecule type" value="Genomic_DNA"/>
</dbReference>
<comment type="similarity">
    <text evidence="2 7 8">Belongs to the glutamine synthetase family.</text>
</comment>
<accession>A0A318L154</accession>
<evidence type="ECO:0000256" key="3">
    <source>
        <dbReference type="ARBA" id="ARBA00022598"/>
    </source>
</evidence>
<dbReference type="Pfam" id="PF00120">
    <property type="entry name" value="Gln-synt_C"/>
    <property type="match status" value="1"/>
</dbReference>
<dbReference type="Gene3D" id="3.30.590.10">
    <property type="entry name" value="Glutamine synthetase/guanido kinase, catalytic domain"/>
    <property type="match status" value="1"/>
</dbReference>
<evidence type="ECO:0000256" key="8">
    <source>
        <dbReference type="RuleBase" id="RU000384"/>
    </source>
</evidence>
<dbReference type="InterPro" id="IPR008146">
    <property type="entry name" value="Gln_synth_cat_dom"/>
</dbReference>
<protein>
    <submittedName>
        <fullName evidence="11">L-glutamine synthetase</fullName>
    </submittedName>
</protein>
<evidence type="ECO:0000256" key="5">
    <source>
        <dbReference type="ARBA" id="ARBA00022840"/>
    </source>
</evidence>
<dbReference type="PANTHER" id="PTHR43785:SF12">
    <property type="entry name" value="TYPE-1 GLUTAMINE SYNTHETASE 2"/>
    <property type="match status" value="1"/>
</dbReference>
<name>A0A318L154_9FIRM</name>
<dbReference type="STRING" id="1034346.GCA_000313565_00274"/>
<dbReference type="GO" id="GO:0005524">
    <property type="term" value="F:ATP binding"/>
    <property type="evidence" value="ECO:0007669"/>
    <property type="project" value="UniProtKB-KW"/>
</dbReference>
<dbReference type="PROSITE" id="PS51986">
    <property type="entry name" value="GS_BETA_GRASP"/>
    <property type="match status" value="1"/>
</dbReference>
<comment type="cofactor">
    <cofactor evidence="1">
        <name>Mg(2+)</name>
        <dbReference type="ChEBI" id="CHEBI:18420"/>
    </cofactor>
</comment>
<dbReference type="PANTHER" id="PTHR43785">
    <property type="entry name" value="GAMMA-GLUTAMYLPUTRESCINE SYNTHETASE"/>
    <property type="match status" value="1"/>
</dbReference>
<evidence type="ECO:0000256" key="1">
    <source>
        <dbReference type="ARBA" id="ARBA00001946"/>
    </source>
</evidence>
<dbReference type="Pfam" id="PF03951">
    <property type="entry name" value="Gln-synt_N"/>
    <property type="match status" value="1"/>
</dbReference>
<evidence type="ECO:0000313" key="11">
    <source>
        <dbReference type="EMBL" id="PXX81666.1"/>
    </source>
</evidence>
<evidence type="ECO:0000256" key="7">
    <source>
        <dbReference type="PROSITE-ProRule" id="PRU01330"/>
    </source>
</evidence>
<dbReference type="OrthoDB" id="9807095at2"/>
<dbReference type="AlphaFoldDB" id="A0A318L154"/>
<dbReference type="GO" id="GO:0004356">
    <property type="term" value="F:glutamine synthetase activity"/>
    <property type="evidence" value="ECO:0007669"/>
    <property type="project" value="InterPro"/>
</dbReference>
<dbReference type="InterPro" id="IPR027303">
    <property type="entry name" value="Gln_synth_gly_rich_site"/>
</dbReference>
<dbReference type="GO" id="GO:0006542">
    <property type="term" value="P:glutamine biosynthetic process"/>
    <property type="evidence" value="ECO:0007669"/>
    <property type="project" value="InterPro"/>
</dbReference>
<comment type="caution">
    <text evidence="11">The sequence shown here is derived from an EMBL/GenBank/DDBJ whole genome shotgun (WGS) entry which is preliminary data.</text>
</comment>
<keyword evidence="5" id="KW-0067">ATP-binding</keyword>
<dbReference type="SUPFAM" id="SSF54368">
    <property type="entry name" value="Glutamine synthetase, N-terminal domain"/>
    <property type="match status" value="1"/>
</dbReference>
<evidence type="ECO:0000259" key="10">
    <source>
        <dbReference type="PROSITE" id="PS51987"/>
    </source>
</evidence>
<dbReference type="PROSITE" id="PS51987">
    <property type="entry name" value="GS_CATALYTIC"/>
    <property type="match status" value="1"/>
</dbReference>
<dbReference type="RefSeq" id="WP_022936583.1">
    <property type="nucleotide sequence ID" value="NZ_CABKRQ010000001.1"/>
</dbReference>
<feature type="domain" description="GS beta-grasp" evidence="9">
    <location>
        <begin position="15"/>
        <end position="100"/>
    </location>
</feature>
<sequence>MNNTQREVIQFINENDVKFIRLAFCDIFGIQKNISIMPDELERAFREGISFDASAIAGFLNVEASDLFLCPDPATLSLLPWRPQNGRVVRFFCEIKDAEGNVFESDARHLLKEVCTEASAAGLTIMAGLECEFYLFKRDEWGNPTHIPLDRASYFDIAPLDAGENVRREICLTLEKMGIQPESSHHEHGPGQNEIDFRYDDAFTTCDNLITFKSVVETIAALNGLHASFDPKPLADEAGNGLHINLSVYDETSNLFADQKSECMAAFTAGILRRIREISVFLNPMACSYQRLGHFEAPKYISWSHQNRSQLIRIPAAQGEYRRIEVRSADPMCNPYLALSLLLSAGLEGIHDQLKLPAAVNENLYQRDHDELEKLPENLQEAIELARGSEFVQKVLPQHLIDKYLAVKTLEFQHNR</sequence>
<keyword evidence="12" id="KW-1185">Reference proteome</keyword>
<evidence type="ECO:0000313" key="12">
    <source>
        <dbReference type="Proteomes" id="UP000247612"/>
    </source>
</evidence>
<keyword evidence="3" id="KW-0436">Ligase</keyword>
<dbReference type="InterPro" id="IPR036651">
    <property type="entry name" value="Gln_synt_N_sf"/>
</dbReference>
<dbReference type="Gene3D" id="3.10.20.70">
    <property type="entry name" value="Glutamine synthetase, N-terminal domain"/>
    <property type="match status" value="1"/>
</dbReference>
<evidence type="ECO:0000256" key="2">
    <source>
        <dbReference type="ARBA" id="ARBA00009897"/>
    </source>
</evidence>